<dbReference type="GO" id="GO:0042597">
    <property type="term" value="C:periplasmic space"/>
    <property type="evidence" value="ECO:0007669"/>
    <property type="project" value="UniProtKB-SubCell"/>
</dbReference>
<reference evidence="13 14" key="2">
    <citation type="submission" date="2011-11" db="EMBL/GenBank/DDBJ databases">
        <authorList>
            <consortium name="US DOE Joint Genome Institute"/>
            <person name="Lucas S."/>
            <person name="Han J."/>
            <person name="Lapidus A."/>
            <person name="Cheng J.-F."/>
            <person name="Goodwin L."/>
            <person name="Pitluck S."/>
            <person name="Peters L."/>
            <person name="Ovchinnikova G."/>
            <person name="Zhang X."/>
            <person name="Detter J.C."/>
            <person name="Han C."/>
            <person name="Tapia R."/>
            <person name="Land M."/>
            <person name="Hauser L."/>
            <person name="Kyrpides N."/>
            <person name="Ivanova N."/>
            <person name="Pagani I."/>
            <person name="Vogl K."/>
            <person name="Liu Z."/>
            <person name="Overmann J."/>
            <person name="Frigaard N.-U."/>
            <person name="Bryant D."/>
            <person name="Woyke T."/>
        </authorList>
    </citation>
    <scope>NUCLEOTIDE SEQUENCE [LARGE SCALE GENOMIC DNA]</scope>
    <source>
        <strain evidence="13 14">970</strain>
    </source>
</reference>
<evidence type="ECO:0000256" key="10">
    <source>
        <dbReference type="SAM" id="MobiDB-lite"/>
    </source>
</evidence>
<feature type="transmembrane region" description="Helical" evidence="11">
    <location>
        <begin position="33"/>
        <end position="53"/>
    </location>
</feature>
<feature type="binding site" evidence="9">
    <location>
        <position position="99"/>
    </location>
    <ligand>
        <name>substrate</name>
    </ligand>
</feature>
<keyword evidence="4" id="KW-0677">Repeat</keyword>
<dbReference type="Gene3D" id="2.40.10.120">
    <property type="match status" value="1"/>
</dbReference>
<dbReference type="InterPro" id="IPR009003">
    <property type="entry name" value="Peptidase_S1_PA"/>
</dbReference>
<feature type="active site" description="Charge relay system" evidence="8">
    <location>
        <position position="189"/>
    </location>
</feature>
<dbReference type="EMBL" id="JH603168">
    <property type="protein sequence ID" value="EIC23504.1"/>
    <property type="molecule type" value="Genomic_DNA"/>
</dbReference>
<keyword evidence="2 13" id="KW-0645">Protease</keyword>
<dbReference type="Pfam" id="PF17820">
    <property type="entry name" value="PDZ_6"/>
    <property type="match status" value="1"/>
</dbReference>
<dbReference type="STRING" id="631362.Thi970DRAFT_01175"/>
<sequence>MNTMHQTLSKAGAPERLAKHQPPAKREAVNHQVIYQAVAVLFGLGLAILAASIPGHLNAAPQPEAVMRTTVPGSATMALPSFANIVERVVDAVVNINVEQSVQAGQSGPSILPPGLPEDSPLSEFFRRFHAEPDFSKPREGEGSGFIIDPAGLIVTNNHVVQGADRIRVTLNNGDEYPAQLLGRDPKTDLALIKIDAPAPLTAVQLGSAEGARVGDWVLAVGNPFGLGGSVSAGIISARGRDINSGPYDDYLQIDAPINRGNSGGPLFDASGRVIGVNTAIFSPSGGNIGIGFAIPAETVADIVTELRTKGRVDRGWLGVQIQPVTDEVASSLGLSERQGVLVTEVLPEGPAAAAGLRDGDIILRVDGQVMQDYRDLTRLIASLDAGSQVQIALIRGGQGLTLPVTIGQMPTEPQLADSGLTNDGDQARLGVYLAPITPETRRELNLSPGTAGVLVTDVEPNSPAARAGIRAGAVISMVGQQPVSTPEQAISMIRAAASQGRPSVLLRLEQDGQQRFVPVPFQG</sequence>
<keyword evidence="11" id="KW-0472">Membrane</keyword>
<evidence type="ECO:0000313" key="14">
    <source>
        <dbReference type="Proteomes" id="UP000002964"/>
    </source>
</evidence>
<dbReference type="InterPro" id="IPR001478">
    <property type="entry name" value="PDZ"/>
</dbReference>
<dbReference type="eggNOG" id="COG0265">
    <property type="taxonomic scope" value="Bacteria"/>
</dbReference>
<keyword evidence="5" id="KW-0574">Periplasm</keyword>
<evidence type="ECO:0000256" key="4">
    <source>
        <dbReference type="ARBA" id="ARBA00022737"/>
    </source>
</evidence>
<dbReference type="Proteomes" id="UP000002964">
    <property type="component" value="Unassembled WGS sequence"/>
</dbReference>
<dbReference type="Pfam" id="PF13365">
    <property type="entry name" value="Trypsin_2"/>
    <property type="match status" value="1"/>
</dbReference>
<dbReference type="PRINTS" id="PR00834">
    <property type="entry name" value="PROTEASES2C"/>
</dbReference>
<evidence type="ECO:0000256" key="3">
    <source>
        <dbReference type="ARBA" id="ARBA00022729"/>
    </source>
</evidence>
<keyword evidence="7" id="KW-0720">Serine protease</keyword>
<proteinExistence type="predicted"/>
<evidence type="ECO:0000256" key="6">
    <source>
        <dbReference type="ARBA" id="ARBA00022801"/>
    </source>
</evidence>
<keyword evidence="6" id="KW-0378">Hydrolase</keyword>
<dbReference type="SUPFAM" id="SSF50156">
    <property type="entry name" value="PDZ domain-like"/>
    <property type="match status" value="2"/>
</dbReference>
<feature type="region of interest" description="Disordered" evidence="10">
    <location>
        <begin position="1"/>
        <end position="23"/>
    </location>
</feature>
<dbReference type="RefSeq" id="WP_009147587.1">
    <property type="nucleotide sequence ID" value="NZ_CP121471.1"/>
</dbReference>
<accession>H8YYH8</accession>
<reference evidence="14" key="1">
    <citation type="submission" date="2011-06" db="EMBL/GenBank/DDBJ databases">
        <authorList>
            <consortium name="US DOE Joint Genome Institute (JGI-PGF)"/>
            <person name="Lucas S."/>
            <person name="Han J."/>
            <person name="Lapidus A."/>
            <person name="Cheng J.-F."/>
            <person name="Goodwin L."/>
            <person name="Pitluck S."/>
            <person name="Peters L."/>
            <person name="Land M.L."/>
            <person name="Hauser L."/>
            <person name="Vogl K."/>
            <person name="Liu Z."/>
            <person name="Overmann J."/>
            <person name="Frigaard N.-U."/>
            <person name="Bryant D.A."/>
            <person name="Woyke T.J."/>
        </authorList>
    </citation>
    <scope>NUCLEOTIDE SEQUENCE [LARGE SCALE GENOMIC DNA]</scope>
    <source>
        <strain evidence="14">970</strain>
    </source>
</reference>
<feature type="binding site" evidence="9">
    <location>
        <position position="189"/>
    </location>
    <ligand>
        <name>substrate</name>
    </ligand>
</feature>
<dbReference type="InterPro" id="IPR041489">
    <property type="entry name" value="PDZ_6"/>
</dbReference>
<organism evidence="13 14">
    <name type="scientific">Thiorhodovibrio frisius</name>
    <dbReference type="NCBI Taxonomy" id="631362"/>
    <lineage>
        <taxon>Bacteria</taxon>
        <taxon>Pseudomonadati</taxon>
        <taxon>Pseudomonadota</taxon>
        <taxon>Gammaproteobacteria</taxon>
        <taxon>Chromatiales</taxon>
        <taxon>Chromatiaceae</taxon>
        <taxon>Thiorhodovibrio</taxon>
    </lineage>
</organism>
<dbReference type="HOGENOM" id="CLU_020120_1_0_6"/>
<keyword evidence="14" id="KW-1185">Reference proteome</keyword>
<dbReference type="InterPro" id="IPR011782">
    <property type="entry name" value="Pept_S1C_Do"/>
</dbReference>
<gene>
    <name evidence="13" type="ORF">Thi970DRAFT_01175</name>
</gene>
<protein>
    <submittedName>
        <fullName evidence="13">Periplasmic serine protease, Do/DeqQ family</fullName>
    </submittedName>
</protein>
<evidence type="ECO:0000256" key="7">
    <source>
        <dbReference type="ARBA" id="ARBA00022825"/>
    </source>
</evidence>
<evidence type="ECO:0000256" key="9">
    <source>
        <dbReference type="PIRSR" id="PIRSR611782-2"/>
    </source>
</evidence>
<dbReference type="PROSITE" id="PS50106">
    <property type="entry name" value="PDZ"/>
    <property type="match status" value="2"/>
</dbReference>
<evidence type="ECO:0000256" key="8">
    <source>
        <dbReference type="PIRSR" id="PIRSR611782-1"/>
    </source>
</evidence>
<evidence type="ECO:0000256" key="2">
    <source>
        <dbReference type="ARBA" id="ARBA00022670"/>
    </source>
</evidence>
<evidence type="ECO:0000256" key="1">
    <source>
        <dbReference type="ARBA" id="ARBA00004418"/>
    </source>
</evidence>
<dbReference type="GO" id="GO:0004252">
    <property type="term" value="F:serine-type endopeptidase activity"/>
    <property type="evidence" value="ECO:0007669"/>
    <property type="project" value="InterPro"/>
</dbReference>
<dbReference type="Gene3D" id="2.30.42.10">
    <property type="match status" value="2"/>
</dbReference>
<dbReference type="InterPro" id="IPR051201">
    <property type="entry name" value="Chloro_Bact_Ser_Proteases"/>
</dbReference>
<evidence type="ECO:0000256" key="5">
    <source>
        <dbReference type="ARBA" id="ARBA00022764"/>
    </source>
</evidence>
<feature type="domain" description="PDZ" evidence="12">
    <location>
        <begin position="302"/>
        <end position="398"/>
    </location>
</feature>
<dbReference type="CDD" id="cd10839">
    <property type="entry name" value="cpPDZ1_DegP-like"/>
    <property type="match status" value="1"/>
</dbReference>
<name>H8YYH8_9GAMM</name>
<feature type="binding site" evidence="9">
    <location>
        <begin position="261"/>
        <end position="263"/>
    </location>
    <ligand>
        <name>substrate</name>
    </ligand>
</feature>
<dbReference type="InterPro" id="IPR001940">
    <property type="entry name" value="Peptidase_S1C"/>
</dbReference>
<dbReference type="PANTHER" id="PTHR43343:SF3">
    <property type="entry name" value="PROTEASE DO-LIKE 8, CHLOROPLASTIC"/>
    <property type="match status" value="1"/>
</dbReference>
<dbReference type="AlphaFoldDB" id="H8YYH8"/>
<dbReference type="SMART" id="SM00228">
    <property type="entry name" value="PDZ"/>
    <property type="match status" value="2"/>
</dbReference>
<dbReference type="OrthoDB" id="9758917at2"/>
<comment type="subcellular location">
    <subcellularLocation>
        <location evidence="1">Periplasm</location>
    </subcellularLocation>
</comment>
<keyword evidence="11" id="KW-1133">Transmembrane helix</keyword>
<dbReference type="NCBIfam" id="TIGR02037">
    <property type="entry name" value="degP_htrA_DO"/>
    <property type="match status" value="1"/>
</dbReference>
<dbReference type="GO" id="GO:0006508">
    <property type="term" value="P:proteolysis"/>
    <property type="evidence" value="ECO:0007669"/>
    <property type="project" value="UniProtKB-KW"/>
</dbReference>
<feature type="active site" description="Charge relay system" evidence="8">
    <location>
        <position position="263"/>
    </location>
</feature>
<keyword evidence="3" id="KW-0732">Signal</keyword>
<evidence type="ECO:0000313" key="13">
    <source>
        <dbReference type="EMBL" id="EIC23504.1"/>
    </source>
</evidence>
<dbReference type="InterPro" id="IPR036034">
    <property type="entry name" value="PDZ_sf"/>
</dbReference>
<feature type="domain" description="PDZ" evidence="12">
    <location>
        <begin position="418"/>
        <end position="497"/>
    </location>
</feature>
<feature type="active site" description="Charge relay system" evidence="8">
    <location>
        <position position="159"/>
    </location>
</feature>
<evidence type="ECO:0000259" key="12">
    <source>
        <dbReference type="PROSITE" id="PS50106"/>
    </source>
</evidence>
<evidence type="ECO:0000256" key="11">
    <source>
        <dbReference type="SAM" id="Phobius"/>
    </source>
</evidence>
<feature type="binding site" evidence="9">
    <location>
        <position position="159"/>
    </location>
    <ligand>
        <name>substrate</name>
    </ligand>
</feature>
<dbReference type="SUPFAM" id="SSF50494">
    <property type="entry name" value="Trypsin-like serine proteases"/>
    <property type="match status" value="1"/>
</dbReference>
<dbReference type="PANTHER" id="PTHR43343">
    <property type="entry name" value="PEPTIDASE S12"/>
    <property type="match status" value="1"/>
</dbReference>
<keyword evidence="11" id="KW-0812">Transmembrane</keyword>
<dbReference type="Pfam" id="PF13180">
    <property type="entry name" value="PDZ_2"/>
    <property type="match status" value="1"/>
</dbReference>